<reference evidence="1" key="2">
    <citation type="submission" date="2020-09" db="EMBL/GenBank/DDBJ databases">
        <authorList>
            <person name="Sun Q."/>
            <person name="Ohkuma M."/>
        </authorList>
    </citation>
    <scope>NUCLEOTIDE SEQUENCE</scope>
    <source>
        <strain evidence="1">JCM 13306</strain>
    </source>
</reference>
<dbReference type="NCBIfam" id="NF047331">
    <property type="entry name" value="phage_HTJ"/>
    <property type="match status" value="1"/>
</dbReference>
<dbReference type="EMBL" id="BNBA01000010">
    <property type="protein sequence ID" value="GHH52482.1"/>
    <property type="molecule type" value="Genomic_DNA"/>
</dbReference>
<sequence>MAFNQQQIATLEAAIATGTLRVRYADREVTYQSLDAMRSLLKEMRAEVAEAAGRPRPRRVIRLYQSGMGNG</sequence>
<dbReference type="AlphaFoldDB" id="A0A919F7G4"/>
<evidence type="ECO:0008006" key="3">
    <source>
        <dbReference type="Google" id="ProtNLM"/>
    </source>
</evidence>
<dbReference type="RefSeq" id="WP_434029081.1">
    <property type="nucleotide sequence ID" value="NZ_BNBA01000010.1"/>
</dbReference>
<reference evidence="1" key="1">
    <citation type="journal article" date="2014" name="Int. J. Syst. Evol. Microbiol.">
        <title>Complete genome sequence of Corynebacterium casei LMG S-19264T (=DSM 44701T), isolated from a smear-ripened cheese.</title>
        <authorList>
            <consortium name="US DOE Joint Genome Institute (JGI-PGF)"/>
            <person name="Walter F."/>
            <person name="Albersmeier A."/>
            <person name="Kalinowski J."/>
            <person name="Ruckert C."/>
        </authorList>
    </citation>
    <scope>NUCLEOTIDE SEQUENCE</scope>
    <source>
        <strain evidence="1">JCM 13306</strain>
    </source>
</reference>
<gene>
    <name evidence="1" type="ORF">GCM10009090_16530</name>
</gene>
<protein>
    <recommendedName>
        <fullName evidence="3">GpW protein</fullName>
    </recommendedName>
</protein>
<organism evidence="1 2">
    <name type="scientific">Xanthomonas boreopolis</name>
    <dbReference type="NCBI Taxonomy" id="86183"/>
    <lineage>
        <taxon>Bacteria</taxon>
        <taxon>Pseudomonadati</taxon>
        <taxon>Pseudomonadota</taxon>
        <taxon>Gammaproteobacteria</taxon>
        <taxon>Lysobacterales</taxon>
        <taxon>Lysobacteraceae</taxon>
        <taxon>Xanthomonas</taxon>
    </lineage>
</organism>
<dbReference type="Proteomes" id="UP000623958">
    <property type="component" value="Unassembled WGS sequence"/>
</dbReference>
<comment type="caution">
    <text evidence="1">The sequence shown here is derived from an EMBL/GenBank/DDBJ whole genome shotgun (WGS) entry which is preliminary data.</text>
</comment>
<evidence type="ECO:0000313" key="1">
    <source>
        <dbReference type="EMBL" id="GHH52482.1"/>
    </source>
</evidence>
<name>A0A919F7G4_9XANT</name>
<keyword evidence="2" id="KW-1185">Reference proteome</keyword>
<evidence type="ECO:0000313" key="2">
    <source>
        <dbReference type="Proteomes" id="UP000623958"/>
    </source>
</evidence>
<proteinExistence type="predicted"/>
<accession>A0A919F7G4</accession>